<reference evidence="6 7" key="1">
    <citation type="journal article" date="2015" name="Biol. Direct">
        <title>Babela massiliensis, a representative of a widespread bacterial phylum with unusual adaptations to parasitism in amoebae.</title>
        <authorList>
            <person name="Pagnier I."/>
            <person name="Yutin N."/>
            <person name="Croce O."/>
            <person name="Makarova K.S."/>
            <person name="Wolf Y.I."/>
            <person name="Benamar S."/>
            <person name="Raoult D."/>
            <person name="Koonin E.V."/>
            <person name="La Scola B."/>
        </authorList>
    </citation>
    <scope>NUCLEOTIDE SEQUENCE [LARGE SCALE GENOMIC DNA]</scope>
    <source>
        <strain evidence="7">BABL1</strain>
    </source>
</reference>
<dbReference type="RefSeq" id="WP_023791546.1">
    <property type="nucleotide sequence ID" value="NC_023003.1"/>
</dbReference>
<dbReference type="EC" id="2.3.1.39" evidence="1"/>
<dbReference type="InterPro" id="IPR016035">
    <property type="entry name" value="Acyl_Trfase/lysoPLipase"/>
</dbReference>
<dbReference type="Gene3D" id="3.30.70.250">
    <property type="entry name" value="Malonyl-CoA ACP transacylase, ACP-binding"/>
    <property type="match status" value="1"/>
</dbReference>
<dbReference type="AlphaFoldDB" id="V6DFR5"/>
<evidence type="ECO:0000256" key="2">
    <source>
        <dbReference type="ARBA" id="ARBA00022679"/>
    </source>
</evidence>
<dbReference type="InterPro" id="IPR014043">
    <property type="entry name" value="Acyl_transferase_dom"/>
</dbReference>
<evidence type="ECO:0000256" key="4">
    <source>
        <dbReference type="ARBA" id="ARBA00048462"/>
    </source>
</evidence>
<dbReference type="InterPro" id="IPR050858">
    <property type="entry name" value="Mal-CoA-ACP_Trans/PKS_FabD"/>
</dbReference>
<dbReference type="eggNOG" id="COG0331">
    <property type="taxonomic scope" value="Bacteria"/>
</dbReference>
<gene>
    <name evidence="6" type="primary">fenF</name>
    <name evidence="6" type="ORF">BABL1_gene_585</name>
</gene>
<dbReference type="PANTHER" id="PTHR42681">
    <property type="entry name" value="MALONYL-COA-ACYL CARRIER PROTEIN TRANSACYLASE, MITOCHONDRIAL"/>
    <property type="match status" value="1"/>
</dbReference>
<dbReference type="Gene3D" id="3.40.366.10">
    <property type="entry name" value="Malonyl-Coenzyme A Acyl Carrier Protein, domain 2"/>
    <property type="match status" value="1"/>
</dbReference>
<dbReference type="PANTHER" id="PTHR42681:SF1">
    <property type="entry name" value="MALONYL-COA-ACYL CARRIER PROTEIN TRANSACYLASE, MITOCHONDRIAL"/>
    <property type="match status" value="1"/>
</dbReference>
<dbReference type="KEGG" id="dpb:BABL1_gene_585"/>
<feature type="domain" description="Malonyl-CoA:ACP transacylase (MAT)" evidence="5">
    <location>
        <begin position="6"/>
        <end position="279"/>
    </location>
</feature>
<dbReference type="GO" id="GO:0006633">
    <property type="term" value="P:fatty acid biosynthetic process"/>
    <property type="evidence" value="ECO:0007669"/>
    <property type="project" value="TreeGrafter"/>
</dbReference>
<evidence type="ECO:0000256" key="3">
    <source>
        <dbReference type="ARBA" id="ARBA00023315"/>
    </source>
</evidence>
<dbReference type="SUPFAM" id="SSF52151">
    <property type="entry name" value="FabD/lysophospholipase-like"/>
    <property type="match status" value="1"/>
</dbReference>
<evidence type="ECO:0000313" key="7">
    <source>
        <dbReference type="Proteomes" id="UP000018769"/>
    </source>
</evidence>
<organism evidence="6 7">
    <name type="scientific">Candidatus Babela massiliensis</name>
    <dbReference type="NCBI Taxonomy" id="673862"/>
    <lineage>
        <taxon>Bacteria</taxon>
        <taxon>Candidatus Babelota</taxon>
        <taxon>Candidatus Babeliae</taxon>
        <taxon>Candidatus Babeliales</taxon>
        <taxon>Candidatus Babeliaceae</taxon>
        <taxon>Candidatus Babela</taxon>
    </lineage>
</organism>
<dbReference type="HOGENOM" id="CLU_030558_0_1_7"/>
<name>V6DFR5_9BACT</name>
<dbReference type="OrthoDB" id="9805460at2"/>
<protein>
    <recommendedName>
        <fullName evidence="1">[acyl-carrier-protein] S-malonyltransferase</fullName>
        <ecNumber evidence="1">2.3.1.39</ecNumber>
    </recommendedName>
</protein>
<evidence type="ECO:0000256" key="1">
    <source>
        <dbReference type="ARBA" id="ARBA00013258"/>
    </source>
</evidence>
<proteinExistence type="predicted"/>
<dbReference type="Proteomes" id="UP000018769">
    <property type="component" value="Chromosome I"/>
</dbReference>
<sequence length="336" mass="37409">MKVGMLFPGYGNQFVGMAKELYDNFRIMQEYFEEASHCLDSNFVKLCYASSDIELGKISNAYPSIFLLSTSIAIMLKDHFGIKVDKVAGHGLGEYSALCFSGGISFPDGLYLLKKLSDFYTKIKQQIDVKTVVIDGLSSRDVKKICKENSSQDNSAQISVYSKDSEHMVTGNTSAVEAVAKSASSKGADKVTKFNLEEALHNPLLREIFDQLKLYLTKVDFKDLLIPMISCINGKEVISAQSAQNLIMDLIIKPICWNNVLKQFSDMDIIIIPSPSKNFVSEIRNFYPNKAIIGIESLLDIDNLKAILEETINIDINDINNDNDSIINNLLGINNI</sequence>
<evidence type="ECO:0000259" key="5">
    <source>
        <dbReference type="SMART" id="SM00827"/>
    </source>
</evidence>
<dbReference type="InterPro" id="IPR001227">
    <property type="entry name" value="Ac_transferase_dom_sf"/>
</dbReference>
<keyword evidence="2 6" id="KW-0808">Transferase</keyword>
<accession>V6DFR5</accession>
<evidence type="ECO:0000313" key="6">
    <source>
        <dbReference type="EMBL" id="CDK30432.1"/>
    </source>
</evidence>
<dbReference type="GO" id="GO:0004314">
    <property type="term" value="F:[acyl-carrier-protein] S-malonyltransferase activity"/>
    <property type="evidence" value="ECO:0007669"/>
    <property type="project" value="UniProtKB-EC"/>
</dbReference>
<dbReference type="STRING" id="673862.BABL1_gene_585"/>
<dbReference type="Pfam" id="PF00698">
    <property type="entry name" value="Acyl_transf_1"/>
    <property type="match status" value="1"/>
</dbReference>
<dbReference type="SMART" id="SM00827">
    <property type="entry name" value="PKS_AT"/>
    <property type="match status" value="1"/>
</dbReference>
<keyword evidence="3" id="KW-0012">Acyltransferase</keyword>
<keyword evidence="7" id="KW-1185">Reference proteome</keyword>
<dbReference type="EMBL" id="HG793133">
    <property type="protein sequence ID" value="CDK30432.1"/>
    <property type="molecule type" value="Genomic_DNA"/>
</dbReference>
<dbReference type="GO" id="GO:0005829">
    <property type="term" value="C:cytosol"/>
    <property type="evidence" value="ECO:0007669"/>
    <property type="project" value="TreeGrafter"/>
</dbReference>
<comment type="catalytic activity">
    <reaction evidence="4">
        <text>holo-[ACP] + malonyl-CoA = malonyl-[ACP] + CoA</text>
        <dbReference type="Rhea" id="RHEA:41792"/>
        <dbReference type="Rhea" id="RHEA-COMP:9623"/>
        <dbReference type="Rhea" id="RHEA-COMP:9685"/>
        <dbReference type="ChEBI" id="CHEBI:57287"/>
        <dbReference type="ChEBI" id="CHEBI:57384"/>
        <dbReference type="ChEBI" id="CHEBI:64479"/>
        <dbReference type="ChEBI" id="CHEBI:78449"/>
        <dbReference type="EC" id="2.3.1.39"/>
    </reaction>
</comment>